<reference evidence="2 4" key="1">
    <citation type="submission" date="2014-07" db="EMBL/GenBank/DDBJ databases">
        <title>Complete genome sequence of a moderately halophilic bacterium Terribacillus aidingensis MP602, isolated from Cryptomeria fortunei in Tianmu mountain in China.</title>
        <authorList>
            <person name="Wang Y."/>
            <person name="Lu P."/>
            <person name="Zhang L."/>
        </authorList>
    </citation>
    <scope>NUCLEOTIDE SEQUENCE [LARGE SCALE GENOMIC DNA]</scope>
    <source>
        <strain evidence="2 4">MP602</strain>
    </source>
</reference>
<evidence type="ECO:0000313" key="4">
    <source>
        <dbReference type="Proteomes" id="UP000027980"/>
    </source>
</evidence>
<dbReference type="KEGG" id="tap:GZ22_00800"/>
<evidence type="ECO:0000313" key="5">
    <source>
        <dbReference type="Proteomes" id="UP000199735"/>
    </source>
</evidence>
<feature type="domain" description="N-acetyltransferase" evidence="1">
    <location>
        <begin position="3"/>
        <end position="156"/>
    </location>
</feature>
<dbReference type="EMBL" id="CP008876">
    <property type="protein sequence ID" value="AIF65334.1"/>
    <property type="molecule type" value="Genomic_DNA"/>
</dbReference>
<dbReference type="AlphaFoldDB" id="A0A075LFY6"/>
<dbReference type="PROSITE" id="PS51186">
    <property type="entry name" value="GNAT"/>
    <property type="match status" value="1"/>
</dbReference>
<dbReference type="Proteomes" id="UP000199735">
    <property type="component" value="Unassembled WGS sequence"/>
</dbReference>
<sequence length="156" mass="17827">MGYEIKSLTADDAYAVLHWRYSPPYDLYNLTYTEGAVMMLMVGDYYGVYENGILLGYFCVGDDARVLGGDYSDDSYLDIGVGMVPEKTGQGRGSQFFSEILKWIKENIEQNQYRLTVAAFNERAVHLYEKAGFREINRFNRESDGLLFLIMTKSPC</sequence>
<dbReference type="Gene3D" id="3.40.630.30">
    <property type="match status" value="1"/>
</dbReference>
<dbReference type="RefSeq" id="WP_038557746.1">
    <property type="nucleotide sequence ID" value="NZ_CP008876.1"/>
</dbReference>
<proteinExistence type="predicted"/>
<organism evidence="2 4">
    <name type="scientific">Terribacillus saccharophilus</name>
    <dbReference type="NCBI Taxonomy" id="361277"/>
    <lineage>
        <taxon>Bacteria</taxon>
        <taxon>Bacillati</taxon>
        <taxon>Bacillota</taxon>
        <taxon>Bacilli</taxon>
        <taxon>Bacillales</taxon>
        <taxon>Bacillaceae</taxon>
        <taxon>Terribacillus</taxon>
    </lineage>
</organism>
<dbReference type="OrthoDB" id="423921at2"/>
<dbReference type="Proteomes" id="UP000027980">
    <property type="component" value="Chromosome"/>
</dbReference>
<evidence type="ECO:0000259" key="1">
    <source>
        <dbReference type="PROSITE" id="PS51186"/>
    </source>
</evidence>
<accession>A0A075LFY6</accession>
<protein>
    <submittedName>
        <fullName evidence="3">Acetyltransferase (GNAT) domain-containing protein</fullName>
    </submittedName>
</protein>
<dbReference type="InterPro" id="IPR016181">
    <property type="entry name" value="Acyl_CoA_acyltransferase"/>
</dbReference>
<dbReference type="InterPro" id="IPR000182">
    <property type="entry name" value="GNAT_dom"/>
</dbReference>
<evidence type="ECO:0000313" key="2">
    <source>
        <dbReference type="EMBL" id="AIF65334.1"/>
    </source>
</evidence>
<dbReference type="SUPFAM" id="SSF55729">
    <property type="entry name" value="Acyl-CoA N-acyltransferases (Nat)"/>
    <property type="match status" value="1"/>
</dbReference>
<dbReference type="Pfam" id="PF00583">
    <property type="entry name" value="Acetyltransf_1"/>
    <property type="match status" value="1"/>
</dbReference>
<dbReference type="EMBL" id="FOCD01000003">
    <property type="protein sequence ID" value="SEN75257.1"/>
    <property type="molecule type" value="Genomic_DNA"/>
</dbReference>
<dbReference type="GO" id="GO:0016747">
    <property type="term" value="F:acyltransferase activity, transferring groups other than amino-acyl groups"/>
    <property type="evidence" value="ECO:0007669"/>
    <property type="project" value="InterPro"/>
</dbReference>
<gene>
    <name evidence="2" type="ORF">GZ22_00800</name>
    <name evidence="3" type="ORF">SAMN04489762_2753</name>
</gene>
<evidence type="ECO:0000313" key="3">
    <source>
        <dbReference type="EMBL" id="SEN75257.1"/>
    </source>
</evidence>
<reference evidence="3 5" key="2">
    <citation type="submission" date="2016-10" db="EMBL/GenBank/DDBJ databases">
        <authorList>
            <person name="Varghese N."/>
            <person name="Submissions S."/>
        </authorList>
    </citation>
    <scope>NUCLEOTIDE SEQUENCE [LARGE SCALE GENOMIC DNA]</scope>
    <source>
        <strain evidence="3 5">DSM 21619</strain>
    </source>
</reference>
<dbReference type="GeneID" id="34222550"/>
<accession>A0AAX2EHX4</accession>
<name>A0A075LFY6_9BACI</name>
<dbReference type="HOGENOM" id="CLU_114564_0_1_9"/>